<keyword evidence="2" id="KW-1185">Reference proteome</keyword>
<sequence length="1535" mass="170663">MPTSTAWRRRTESTPRRGVSPDRPPADSIERLSPEPDPTTPTTHTHSSRKKKEHAIGDLHGLGLSPASFQERSATHPDHLYLDQNGGAHLGAKLRSPQYNAIHHDHTAQSSRSYNARSSSSQYRGPPKNRGHTRSGSTIDDLANIAIATSPQFHNSSTAFAFSGSPPIVTASRPNTSYMNGYAQESFDRPAKRIKSERLHAAEWSLRDERPRSSHTYQTQVTREDAELLLSLRDAFRAPTSFNVPIPQPSFTSQDCVDYKTETSIELFSFDPAPEDHSHELYASAQPTTQDSPPEPSGAFEALASSHAVSTSELSKEDQQQESILPETDLDTRMDSPTEEQQEDDYPKPPPIQSATGTAEQEAEDVPQAPPPKKQRKIQPETQAEFCTACQRLAYNESEEESTMLWIGCEGCKRWFHYPCAGFSDRQEAKSVDKFICNECEPNHGKTTFVRKSSRPRTAIDYAGLNEGVVKSSEETTMHHYVPRFKDGSIQWHADDFARLRPELLTQDFWENMDGMKRPFVVPACWNPRWGQNTTEQVEERDTLDAVLPGGDNMPMFTGNGEKVDSTATTTLRGRLTDEEVVDVDQDYLDMVMPRNLTVRQVAELYGPDEPVPVIDVKSQETKGKFTLRQWANYYEDPANKPVRNVISLEVSHSRLGRIIRRPKVVRDIDLEDQVWDVESRNACNKRPVAFYCLMSVADSYTDFHIDFGGSSVYYHILKGTKTFFFIPPEDRYLKKYEEWCLSDAQNETWLGDLCNGNVTRVDLHEGDTAFIPAGWMHSVWTPEDSLVIGGNFLTRYDFDYQLKVAQIEKVTKVAQSFRYPFFQKVMWYTLLKYLDDDPVPESIIREFQDDPEYRYLRANPIWLESETYTIDNEPEEGDYNARNYSKSELRGLPMLRDYLYRTARISADLPVENITKKQVDAVKGSIPKGHGDPMQLICLFAVWCAWKMGNVTVPDWIHEDSVLQQGVEKQAKDKTKKAEALRIPPERQSARRKLQASSATPEPAATPEIDDVTASRISAKMITPRIACEACRKKRIKCRHKDDSRLDETAQQTLEKNRIYPNVNVDVAKLARASPIVSSTENPASQANSAPASSLPIVPEAPPETATNTDLAQAALARMTSQPPETNGVTMNGATPGSAKKGRSKACEECRKSKVSSLNSRYLEPRNTNTSQRRCVHDEYGRIDPAKVAEPSKPRGSSSSKRPRLSDENTSSKRQRAEVDGDNEYAVVMSSMDVDLAIDPALMGPAEHMEGVAYHDPMAMISDSGVMSTPPHLLATRDSVVDNGVFDMGVIDPNLDPALQAPIEGSTAGEPDAQMAETDVLQQEAPALAELPKLKTLATNTPDLDKSFSPLTASADEQPTEAPQSVAEPVQPAQSTTNIDPEPRNTVQEPQINGVVHIKPEPLVDGGIPTNPRRHSSTATGVSPKQEELMSPGSLSRRSSSNTSGTTHQAAAGSNEPISVDTQDDVDVPKSESTSAAIETVIKEETMSPSHARHFERASTAASSVSDADADERLARELQAAEHGLRRRASVRAS</sequence>
<name>A0ACC3AE43_9EURO</name>
<comment type="caution">
    <text evidence="1">The sequence shown here is derived from an EMBL/GenBank/DDBJ whole genome shotgun (WGS) entry which is preliminary data.</text>
</comment>
<dbReference type="Proteomes" id="UP001172386">
    <property type="component" value="Unassembled WGS sequence"/>
</dbReference>
<gene>
    <name evidence="1" type="primary">JHD1</name>
    <name evidence="1" type="ORF">H2198_002459</name>
</gene>
<proteinExistence type="predicted"/>
<evidence type="ECO:0000313" key="2">
    <source>
        <dbReference type="Proteomes" id="UP001172386"/>
    </source>
</evidence>
<evidence type="ECO:0000313" key="1">
    <source>
        <dbReference type="EMBL" id="KAJ9660523.1"/>
    </source>
</evidence>
<protein>
    <submittedName>
        <fullName evidence="1">JmjC domain-containing histone demethylation protein 1</fullName>
        <ecNumber evidence="1">1.14.11.27</ecNumber>
    </submittedName>
</protein>
<reference evidence="1" key="1">
    <citation type="submission" date="2022-10" db="EMBL/GenBank/DDBJ databases">
        <title>Culturing micro-colonial fungi from biological soil crusts in the Mojave desert and describing Neophaeococcomyces mojavensis, and introducing the new genera and species Taxawa tesnikishii.</title>
        <authorList>
            <person name="Kurbessoian T."/>
            <person name="Stajich J.E."/>
        </authorList>
    </citation>
    <scope>NUCLEOTIDE SEQUENCE</scope>
    <source>
        <strain evidence="1">JES_112</strain>
    </source>
</reference>
<dbReference type="EMBL" id="JAPDRQ010000030">
    <property type="protein sequence ID" value="KAJ9660523.1"/>
    <property type="molecule type" value="Genomic_DNA"/>
</dbReference>
<keyword evidence="1" id="KW-0560">Oxidoreductase</keyword>
<organism evidence="1 2">
    <name type="scientific">Neophaeococcomyces mojaviensis</name>
    <dbReference type="NCBI Taxonomy" id="3383035"/>
    <lineage>
        <taxon>Eukaryota</taxon>
        <taxon>Fungi</taxon>
        <taxon>Dikarya</taxon>
        <taxon>Ascomycota</taxon>
        <taxon>Pezizomycotina</taxon>
        <taxon>Eurotiomycetes</taxon>
        <taxon>Chaetothyriomycetidae</taxon>
        <taxon>Chaetothyriales</taxon>
        <taxon>Chaetothyriales incertae sedis</taxon>
        <taxon>Neophaeococcomyces</taxon>
    </lineage>
</organism>
<accession>A0ACC3AE43</accession>
<dbReference type="EC" id="1.14.11.27" evidence="1"/>